<feature type="binding site" evidence="12">
    <location>
        <begin position="393"/>
        <end position="396"/>
    </location>
    <ligand>
        <name>FAD</name>
        <dbReference type="ChEBI" id="CHEBI:57692"/>
    </ligand>
</feature>
<keyword evidence="8" id="KW-0249">Electron transport</keyword>
<dbReference type="GO" id="GO:0005829">
    <property type="term" value="C:cytosol"/>
    <property type="evidence" value="ECO:0007669"/>
    <property type="project" value="TreeGrafter"/>
</dbReference>
<dbReference type="InterPro" id="IPR003097">
    <property type="entry name" value="CysJ-like_FAD-binding"/>
</dbReference>
<keyword evidence="4" id="KW-0285">Flavoprotein</keyword>
<dbReference type="SUPFAM" id="SSF52343">
    <property type="entry name" value="Ferredoxin reductase-like, C-terminal NADP-linked domain"/>
    <property type="match status" value="1"/>
</dbReference>
<feature type="binding site" evidence="12">
    <location>
        <begin position="411"/>
        <end position="413"/>
    </location>
    <ligand>
        <name>FAD</name>
        <dbReference type="ChEBI" id="CHEBI:57692"/>
    </ligand>
</feature>
<name>A0A540V0B0_9BACL</name>
<dbReference type="GO" id="GO:0004783">
    <property type="term" value="F:sulfite reductase (NADPH) activity"/>
    <property type="evidence" value="ECO:0007669"/>
    <property type="project" value="UniProtKB-EC"/>
</dbReference>
<dbReference type="InterPro" id="IPR023173">
    <property type="entry name" value="NADPH_Cyt_P450_Rdtase_alpha"/>
</dbReference>
<dbReference type="Gene3D" id="1.20.990.10">
    <property type="entry name" value="NADPH-cytochrome p450 Reductase, Chain A, domain 3"/>
    <property type="match status" value="1"/>
</dbReference>
<feature type="binding site" evidence="12">
    <location>
        <position position="417"/>
    </location>
    <ligand>
        <name>FAD</name>
        <dbReference type="ChEBI" id="CHEBI:57692"/>
    </ligand>
</feature>
<reference evidence="15 16" key="1">
    <citation type="submission" date="2019-06" db="EMBL/GenBank/DDBJ databases">
        <title>Genome sequence of Ureibacillus terrenus.</title>
        <authorList>
            <person name="Maclea K.S."/>
            <person name="Simoes M."/>
        </authorList>
    </citation>
    <scope>NUCLEOTIDE SEQUENCE [LARGE SCALE GENOMIC DNA]</scope>
    <source>
        <strain evidence="15 16">ATCC BAA-384</strain>
    </source>
</reference>
<evidence type="ECO:0000256" key="2">
    <source>
        <dbReference type="ARBA" id="ARBA00022448"/>
    </source>
</evidence>
<dbReference type="InterPro" id="IPR008254">
    <property type="entry name" value="Flavodoxin/NO_synth"/>
</dbReference>
<dbReference type="GO" id="GO:0050660">
    <property type="term" value="F:flavin adenine dinucleotide binding"/>
    <property type="evidence" value="ECO:0007669"/>
    <property type="project" value="InterPro"/>
</dbReference>
<keyword evidence="16" id="KW-1185">Reference proteome</keyword>
<protein>
    <recommendedName>
        <fullName evidence="1">assimilatory sulfite reductase (NADPH)</fullName>
        <ecNumber evidence="1">1.8.1.2</ecNumber>
    </recommendedName>
</protein>
<evidence type="ECO:0000313" key="15">
    <source>
        <dbReference type="EMBL" id="TQE90174.1"/>
    </source>
</evidence>
<dbReference type="GO" id="GO:0019344">
    <property type="term" value="P:cysteine biosynthetic process"/>
    <property type="evidence" value="ECO:0007669"/>
    <property type="project" value="UniProtKB-KW"/>
</dbReference>
<dbReference type="InterPro" id="IPR010199">
    <property type="entry name" value="CysJ"/>
</dbReference>
<dbReference type="Pfam" id="PF00258">
    <property type="entry name" value="Flavodoxin_1"/>
    <property type="match status" value="1"/>
</dbReference>
<evidence type="ECO:0000256" key="8">
    <source>
        <dbReference type="ARBA" id="ARBA00022982"/>
    </source>
</evidence>
<dbReference type="NCBIfam" id="TIGR01931">
    <property type="entry name" value="cysJ"/>
    <property type="match status" value="1"/>
</dbReference>
<dbReference type="InterPro" id="IPR001094">
    <property type="entry name" value="Flavdoxin-like"/>
</dbReference>
<feature type="binding site" evidence="12">
    <location>
        <position position="328"/>
    </location>
    <ligand>
        <name>FAD</name>
        <dbReference type="ChEBI" id="CHEBI:57692"/>
    </ligand>
</feature>
<dbReference type="PANTHER" id="PTHR19384:SF128">
    <property type="entry name" value="NADPH OXIDOREDUCTASE A"/>
    <property type="match status" value="1"/>
</dbReference>
<evidence type="ECO:0000256" key="12">
    <source>
        <dbReference type="PIRSR" id="PIRSR000207-1"/>
    </source>
</evidence>
<keyword evidence="7 12" id="KW-0521">NADP</keyword>
<feature type="binding site" evidence="12">
    <location>
        <begin position="77"/>
        <end position="82"/>
    </location>
    <ligand>
        <name>FMN</name>
        <dbReference type="ChEBI" id="CHEBI:58210"/>
    </ligand>
</feature>
<keyword evidence="6 12" id="KW-0274">FAD</keyword>
<feature type="binding site" evidence="12">
    <location>
        <position position="604"/>
    </location>
    <ligand>
        <name>FAD</name>
        <dbReference type="ChEBI" id="CHEBI:57692"/>
    </ligand>
</feature>
<comment type="cofactor">
    <cofactor evidence="12">
        <name>FAD</name>
        <dbReference type="ChEBI" id="CHEBI:57692"/>
    </cofactor>
    <text evidence="12">Binds 1 FAD per subunit.</text>
</comment>
<dbReference type="Pfam" id="PF00667">
    <property type="entry name" value="FAD_binding_1"/>
    <property type="match status" value="1"/>
</dbReference>
<dbReference type="PROSITE" id="PS51384">
    <property type="entry name" value="FAD_FR"/>
    <property type="match status" value="1"/>
</dbReference>
<feature type="binding site" evidence="12">
    <location>
        <begin position="426"/>
        <end position="429"/>
    </location>
    <ligand>
        <name>FAD</name>
        <dbReference type="ChEBI" id="CHEBI:57692"/>
    </ligand>
</feature>
<keyword evidence="3" id="KW-0028">Amino-acid biosynthesis</keyword>
<evidence type="ECO:0000256" key="6">
    <source>
        <dbReference type="ARBA" id="ARBA00022827"/>
    </source>
</evidence>
<dbReference type="EMBL" id="VIGD01000014">
    <property type="protein sequence ID" value="TQE90174.1"/>
    <property type="molecule type" value="Genomic_DNA"/>
</dbReference>
<keyword evidence="10" id="KW-0198">Cysteine biosynthesis</keyword>
<evidence type="ECO:0000313" key="16">
    <source>
        <dbReference type="Proteomes" id="UP000315753"/>
    </source>
</evidence>
<dbReference type="CDD" id="cd06199">
    <property type="entry name" value="SiR"/>
    <property type="match status" value="1"/>
</dbReference>
<dbReference type="GO" id="GO:0016651">
    <property type="term" value="F:oxidoreductase activity, acting on NAD(P)H"/>
    <property type="evidence" value="ECO:0007669"/>
    <property type="project" value="UniProtKB-ARBA"/>
</dbReference>
<dbReference type="InterPro" id="IPR017927">
    <property type="entry name" value="FAD-bd_FR_type"/>
</dbReference>
<evidence type="ECO:0000256" key="10">
    <source>
        <dbReference type="ARBA" id="ARBA00023192"/>
    </source>
</evidence>
<proteinExistence type="predicted"/>
<dbReference type="SUPFAM" id="SSF63380">
    <property type="entry name" value="Riboflavin synthase domain-like"/>
    <property type="match status" value="1"/>
</dbReference>
<dbReference type="PRINTS" id="PR00369">
    <property type="entry name" value="FLAVODOXIN"/>
</dbReference>
<gene>
    <name evidence="15" type="ORF">FKZ59_11015</name>
</gene>
<dbReference type="OrthoDB" id="9789468at2"/>
<feature type="binding site" evidence="12">
    <location>
        <begin position="124"/>
        <end position="127"/>
    </location>
    <ligand>
        <name>FMN</name>
        <dbReference type="ChEBI" id="CHEBI:58210"/>
    </ligand>
</feature>
<evidence type="ECO:0000256" key="5">
    <source>
        <dbReference type="ARBA" id="ARBA00022643"/>
    </source>
</evidence>
<dbReference type="Gene3D" id="2.40.30.10">
    <property type="entry name" value="Translation factors"/>
    <property type="match status" value="1"/>
</dbReference>
<dbReference type="PANTHER" id="PTHR19384">
    <property type="entry name" value="NITRIC OXIDE SYNTHASE-RELATED"/>
    <property type="match status" value="1"/>
</dbReference>
<evidence type="ECO:0000256" key="4">
    <source>
        <dbReference type="ARBA" id="ARBA00022630"/>
    </source>
</evidence>
<comment type="catalytic activity">
    <reaction evidence="11">
        <text>hydrogen sulfide + 3 NADP(+) + 3 H2O = sulfite + 3 NADPH + 4 H(+)</text>
        <dbReference type="Rhea" id="RHEA:13801"/>
        <dbReference type="ChEBI" id="CHEBI:15377"/>
        <dbReference type="ChEBI" id="CHEBI:15378"/>
        <dbReference type="ChEBI" id="CHEBI:17359"/>
        <dbReference type="ChEBI" id="CHEBI:29919"/>
        <dbReference type="ChEBI" id="CHEBI:57783"/>
        <dbReference type="ChEBI" id="CHEBI:58349"/>
        <dbReference type="EC" id="1.8.1.2"/>
    </reaction>
</comment>
<organism evidence="15 16">
    <name type="scientific">Ureibacillus terrenus</name>
    <dbReference type="NCBI Taxonomy" id="118246"/>
    <lineage>
        <taxon>Bacteria</taxon>
        <taxon>Bacillati</taxon>
        <taxon>Bacillota</taxon>
        <taxon>Bacilli</taxon>
        <taxon>Bacillales</taxon>
        <taxon>Caryophanaceae</taxon>
        <taxon>Ureibacillus</taxon>
    </lineage>
</organism>
<evidence type="ECO:0000256" key="7">
    <source>
        <dbReference type="ARBA" id="ARBA00022857"/>
    </source>
</evidence>
<evidence type="ECO:0000256" key="9">
    <source>
        <dbReference type="ARBA" id="ARBA00023002"/>
    </source>
</evidence>
<dbReference type="EC" id="1.8.1.2" evidence="1"/>
<dbReference type="Gene3D" id="3.40.50.360">
    <property type="match status" value="1"/>
</dbReference>
<dbReference type="InterPro" id="IPR001433">
    <property type="entry name" value="OxRdtase_FAD/NAD-bd"/>
</dbReference>
<keyword evidence="5 12" id="KW-0288">FMN</keyword>
<dbReference type="SUPFAM" id="SSF52218">
    <property type="entry name" value="Flavoproteins"/>
    <property type="match status" value="1"/>
</dbReference>
<keyword evidence="2" id="KW-0813">Transport</keyword>
<feature type="domain" description="FAD-binding FR-type" evidence="14">
    <location>
        <begin position="240"/>
        <end position="455"/>
    </location>
</feature>
<evidence type="ECO:0000256" key="11">
    <source>
        <dbReference type="ARBA" id="ARBA00052219"/>
    </source>
</evidence>
<dbReference type="Proteomes" id="UP000315753">
    <property type="component" value="Unassembled WGS sequence"/>
</dbReference>
<dbReference type="InterPro" id="IPR017938">
    <property type="entry name" value="Riboflavin_synthase-like_b-brl"/>
</dbReference>
<comment type="cofactor">
    <cofactor evidence="12">
        <name>FMN</name>
        <dbReference type="ChEBI" id="CHEBI:58210"/>
    </cofactor>
    <text evidence="12">Binds 1 FMN per subunit.</text>
</comment>
<dbReference type="InterPro" id="IPR039261">
    <property type="entry name" value="FNR_nucleotide-bd"/>
</dbReference>
<feature type="binding site" evidence="12">
    <location>
        <begin position="531"/>
        <end position="535"/>
    </location>
    <ligand>
        <name>NADP(+)</name>
        <dbReference type="ChEBI" id="CHEBI:58349"/>
    </ligand>
</feature>
<feature type="binding site" evidence="12">
    <location>
        <begin position="525"/>
        <end position="526"/>
    </location>
    <ligand>
        <name>NADP(+)</name>
        <dbReference type="ChEBI" id="CHEBI:58349"/>
    </ligand>
</feature>
<dbReference type="InterPro" id="IPR029039">
    <property type="entry name" value="Flavoprotein-like_sf"/>
</dbReference>
<keyword evidence="9 15" id="KW-0560">Oxidoreductase</keyword>
<dbReference type="Pfam" id="PF00175">
    <property type="entry name" value="NAD_binding_1"/>
    <property type="match status" value="1"/>
</dbReference>
<evidence type="ECO:0000259" key="13">
    <source>
        <dbReference type="PROSITE" id="PS50902"/>
    </source>
</evidence>
<feature type="binding site" evidence="12">
    <location>
        <position position="566"/>
    </location>
    <ligand>
        <name>NADP(+)</name>
        <dbReference type="ChEBI" id="CHEBI:58349"/>
    </ligand>
</feature>
<dbReference type="InterPro" id="IPR001709">
    <property type="entry name" value="Flavoprot_Pyr_Nucl_cyt_Rdtase"/>
</dbReference>
<evidence type="ECO:0000256" key="1">
    <source>
        <dbReference type="ARBA" id="ARBA00012604"/>
    </source>
</evidence>
<dbReference type="GO" id="GO:0010181">
    <property type="term" value="F:FMN binding"/>
    <property type="evidence" value="ECO:0007669"/>
    <property type="project" value="InterPro"/>
</dbReference>
<dbReference type="PIRSF" id="PIRSF000207">
    <property type="entry name" value="SiR-FP_CysJ"/>
    <property type="match status" value="1"/>
</dbReference>
<accession>A0A540V0B0</accession>
<feature type="binding site" evidence="12">
    <location>
        <begin position="160"/>
        <end position="169"/>
    </location>
    <ligand>
        <name>FMN</name>
        <dbReference type="ChEBI" id="CHEBI:58210"/>
    </ligand>
</feature>
<dbReference type="PRINTS" id="PR00371">
    <property type="entry name" value="FPNCR"/>
</dbReference>
<dbReference type="PROSITE" id="PS50902">
    <property type="entry name" value="FLAVODOXIN_LIKE"/>
    <property type="match status" value="1"/>
</dbReference>
<sequence>MLEVINSPFNEEQVKKLNELLPTLTPQQKIWLTGYLAATANIAALEAPKESAARPVVQPATPKAVPADKQVTILYASQTGNAQKLAEKFGEQLRQSGLQVTVSSMSDFKTNALKKVQYLLIVASTHGDGEPPDNAITFHSFLHSKRAPKLEHVKYAVLALGDSSYELFCQTGKDFDLQLEKLGAKRLVDRVDCDLDYAEPAQKWFEAVKDKLLGESASFTASEQEAAATTLQEVKEYSRKNPFQAEIIEKINLNGRGSSKETIHLELSLENSGITYEPGDCLAIIPVNNKNLVHSLISALGFEPSAQVVVEDKTITLEEALLNVLEITLLTRPLMRKIAEFTENEKLHALLKDSDALKQFIEGRDLLDVAERFGPFKWDEQTFVNCLRKMPARQYSISSSLLANPEEAHLTVGVVRYEVDGRERLGVCSTYIADQLEVGDHVQVYVHKNPNFKLPADDTPIIMIGPGTGVAPFRAFMQEREERGATGENWLFFGEQHFMTDFLYQKEWLSWLKSGVLTKMDVAFSRDQEEKVYVQHKMLKKSKEFYEWLEKGAVVYVCGDKEMAKDVQATILRIIQQEGGKTEEEAKLYLEEMRKQKRYQRDVY</sequence>
<feature type="domain" description="Flavodoxin-like" evidence="13">
    <location>
        <begin position="71"/>
        <end position="209"/>
    </location>
</feature>
<evidence type="ECO:0000256" key="3">
    <source>
        <dbReference type="ARBA" id="ARBA00022605"/>
    </source>
</evidence>
<dbReference type="AlphaFoldDB" id="A0A540V0B0"/>
<evidence type="ECO:0000259" key="14">
    <source>
        <dbReference type="PROSITE" id="PS51384"/>
    </source>
</evidence>
<dbReference type="Gene3D" id="3.40.50.80">
    <property type="entry name" value="Nucleotide-binding domain of ferredoxin-NADP reductase (FNR) module"/>
    <property type="match status" value="1"/>
</dbReference>
<comment type="caution">
    <text evidence="15">The sequence shown here is derived from an EMBL/GenBank/DDBJ whole genome shotgun (WGS) entry which is preliminary data.</text>
</comment>
<dbReference type="FunFam" id="3.40.50.80:FF:000001">
    <property type="entry name" value="NADPH--cytochrome P450 reductase 1"/>
    <property type="match status" value="1"/>
</dbReference>